<keyword evidence="3" id="KW-0472">Membrane</keyword>
<dbReference type="Pfam" id="PF13704">
    <property type="entry name" value="Glyco_tranf_2_4"/>
    <property type="match status" value="1"/>
</dbReference>
<dbReference type="RefSeq" id="WP_271789354.1">
    <property type="nucleotide sequence ID" value="NZ_CAMXCM010000001.1"/>
</dbReference>
<dbReference type="Proteomes" id="UP001154255">
    <property type="component" value="Unassembled WGS sequence"/>
</dbReference>
<evidence type="ECO:0000256" key="3">
    <source>
        <dbReference type="ARBA" id="ARBA00022989"/>
    </source>
</evidence>
<reference evidence="4" key="1">
    <citation type="submission" date="2022-10" db="EMBL/GenBank/DDBJ databases">
        <authorList>
            <person name="Botero Cardona J."/>
        </authorList>
    </citation>
    <scope>NUCLEOTIDE SEQUENCE</scope>
    <source>
        <strain evidence="4">LMG 31819</strain>
        <strain evidence="5">R-53529</strain>
    </source>
</reference>
<protein>
    <submittedName>
        <fullName evidence="4 5">Glycosyltransferase involved in cell wall bisynthesis (WcaA)</fullName>
    </submittedName>
</protein>
<keyword evidence="2" id="KW-0812">Transmembrane</keyword>
<name>A0A9W4TL39_9PROT</name>
<dbReference type="CDD" id="cd00761">
    <property type="entry name" value="Glyco_tranf_GTA_type"/>
    <property type="match status" value="1"/>
</dbReference>
<dbReference type="EMBL" id="CAMXCM010000001">
    <property type="protein sequence ID" value="CAI3922968.1"/>
    <property type="molecule type" value="Genomic_DNA"/>
</dbReference>
<evidence type="ECO:0000313" key="6">
    <source>
        <dbReference type="Proteomes" id="UP001154255"/>
    </source>
</evidence>
<comment type="subcellular location">
    <subcellularLocation>
        <location evidence="1">Membrane</location>
        <topology evidence="1">Single-pass membrane protein</topology>
    </subcellularLocation>
</comment>
<dbReference type="InterPro" id="IPR029044">
    <property type="entry name" value="Nucleotide-diphossugar_trans"/>
</dbReference>
<dbReference type="GO" id="GO:0016757">
    <property type="term" value="F:glycosyltransferase activity"/>
    <property type="evidence" value="ECO:0007669"/>
    <property type="project" value="TreeGrafter"/>
</dbReference>
<dbReference type="Gene3D" id="3.90.550.10">
    <property type="entry name" value="Spore Coat Polysaccharide Biosynthesis Protein SpsA, Chain A"/>
    <property type="match status" value="1"/>
</dbReference>
<evidence type="ECO:0000313" key="7">
    <source>
        <dbReference type="Proteomes" id="UP001154259"/>
    </source>
</evidence>
<keyword evidence="3" id="KW-1133">Transmembrane helix</keyword>
<proteinExistence type="predicted"/>
<evidence type="ECO:0000256" key="2">
    <source>
        <dbReference type="ARBA" id="ARBA00022692"/>
    </source>
</evidence>
<evidence type="ECO:0000256" key="1">
    <source>
        <dbReference type="ARBA" id="ARBA00004167"/>
    </source>
</evidence>
<dbReference type="GO" id="GO:0016020">
    <property type="term" value="C:membrane"/>
    <property type="evidence" value="ECO:0007669"/>
    <property type="project" value="UniProtKB-SubCell"/>
</dbReference>
<dbReference type="PANTHER" id="PTHR21461:SF69">
    <property type="entry name" value="GLYCOSYLTRANSFERASE FAMILY 92 PROTEIN"/>
    <property type="match status" value="1"/>
</dbReference>
<comment type="caution">
    <text evidence="4">The sequence shown here is derived from an EMBL/GenBank/DDBJ whole genome shotgun (WGS) entry which is preliminary data.</text>
</comment>
<dbReference type="GO" id="GO:0005737">
    <property type="term" value="C:cytoplasm"/>
    <property type="evidence" value="ECO:0007669"/>
    <property type="project" value="TreeGrafter"/>
</dbReference>
<evidence type="ECO:0000313" key="4">
    <source>
        <dbReference type="EMBL" id="CAI3922968.1"/>
    </source>
</evidence>
<gene>
    <name evidence="5" type="ORF">R53529_LOCUS937</name>
    <name evidence="4" type="ORF">R53530_LOCUS164</name>
</gene>
<dbReference type="PANTHER" id="PTHR21461">
    <property type="entry name" value="GLYCOSYLTRANSFERASE FAMILY 92 PROTEIN"/>
    <property type="match status" value="1"/>
</dbReference>
<dbReference type="EMBL" id="CAMXCS010000001">
    <property type="protein sequence ID" value="CAI3937975.1"/>
    <property type="molecule type" value="Genomic_DNA"/>
</dbReference>
<keyword evidence="7" id="KW-1185">Reference proteome</keyword>
<organism evidence="4 6">
    <name type="scientific">Commensalibacter communis</name>
    <dbReference type="NCBI Taxonomy" id="2972786"/>
    <lineage>
        <taxon>Bacteria</taxon>
        <taxon>Pseudomonadati</taxon>
        <taxon>Pseudomonadota</taxon>
        <taxon>Alphaproteobacteria</taxon>
        <taxon>Acetobacterales</taxon>
        <taxon>Acetobacteraceae</taxon>
    </lineage>
</organism>
<sequence>MEKTVPTVAIVLFVKNEFSDIKGWIAWHFALGVKTLFVFDDHSTDGTWEVLQAAAKCFDIRLFRTDPLNETNFYWRQKKSFLQAVEECKGEYDWLGFLDGDEYIYIKHFDTLPEFFYRFDHADAVAFSWKIYGHSNKVVRPKLTIVESFVEHSTTNLGDNQLIKTFLRPEKLKGNYHDPHWFYDIDADRYVRPHGGKVKNPGATQEIEWSDAFVMHYICRSMEHFVDRVKKRPDNAGYWKRFACSDIKDTEPLRFVPKMNDNLIMIHKAMLKDAIQKLGSSPYTSQNIVGNNIGYSETPAVYRVKSHFDTFLCYDPSSKLVVHATEESINQNNYKILLGLIYPSLPNIITITLEMQDDDVPYLRTREGVPLYNKLFFRIDALDDGKKGLLTLAGDVYYYTCFMPPNGSCGDLYSDRLICNDNEKVTLEYVGEGSDFIDDSLPFNVFDVSSVDTIIEWIANTPNLSEDQFLRVMYALPPSVRDHISKYLIPGLLWPYI</sequence>
<evidence type="ECO:0000313" key="5">
    <source>
        <dbReference type="EMBL" id="CAI3937975.1"/>
    </source>
</evidence>
<dbReference type="Proteomes" id="UP001154259">
    <property type="component" value="Unassembled WGS sequence"/>
</dbReference>
<accession>A0A9W4TL39</accession>
<dbReference type="AlphaFoldDB" id="A0A9W4TL39"/>
<dbReference type="SUPFAM" id="SSF53448">
    <property type="entry name" value="Nucleotide-diphospho-sugar transferases"/>
    <property type="match status" value="1"/>
</dbReference>